<dbReference type="EMBL" id="WKKH01000027">
    <property type="protein sequence ID" value="MRX77589.1"/>
    <property type="molecule type" value="Genomic_DNA"/>
</dbReference>
<evidence type="ECO:0000313" key="2">
    <source>
        <dbReference type="Proteomes" id="UP000487757"/>
    </source>
</evidence>
<organism evidence="1 2">
    <name type="scientific">Pedobacter petrophilus</name>
    <dbReference type="NCBI Taxonomy" id="1908241"/>
    <lineage>
        <taxon>Bacteria</taxon>
        <taxon>Pseudomonadati</taxon>
        <taxon>Bacteroidota</taxon>
        <taxon>Sphingobacteriia</taxon>
        <taxon>Sphingobacteriales</taxon>
        <taxon>Sphingobacteriaceae</taxon>
        <taxon>Pedobacter</taxon>
    </lineage>
</organism>
<evidence type="ECO:0000313" key="1">
    <source>
        <dbReference type="EMBL" id="MRX77589.1"/>
    </source>
</evidence>
<proteinExistence type="predicted"/>
<reference evidence="1 2" key="1">
    <citation type="submission" date="2019-11" db="EMBL/GenBank/DDBJ databases">
        <title>Pedobacter petrophilus genome.</title>
        <authorList>
            <person name="Feldbauer M.J."/>
            <person name="Newman J.D."/>
        </authorList>
    </citation>
    <scope>NUCLEOTIDE SEQUENCE [LARGE SCALE GENOMIC DNA]</scope>
    <source>
        <strain evidence="1 2">LMG 29686</strain>
    </source>
</reference>
<dbReference type="AlphaFoldDB" id="A0A7K0G2S7"/>
<dbReference type="RefSeq" id="WP_154281991.1">
    <property type="nucleotide sequence ID" value="NZ_JBHUJQ010000001.1"/>
</dbReference>
<dbReference type="Proteomes" id="UP000487757">
    <property type="component" value="Unassembled WGS sequence"/>
</dbReference>
<keyword evidence="2" id="KW-1185">Reference proteome</keyword>
<name>A0A7K0G2S7_9SPHI</name>
<gene>
    <name evidence="1" type="ORF">GJU39_15990</name>
</gene>
<dbReference type="OrthoDB" id="770161at2"/>
<comment type="caution">
    <text evidence="1">The sequence shown here is derived from an EMBL/GenBank/DDBJ whole genome shotgun (WGS) entry which is preliminary data.</text>
</comment>
<protein>
    <submittedName>
        <fullName evidence="1">Uncharacterized protein</fullName>
    </submittedName>
</protein>
<sequence>MKTIILMVLSLTLFHTAPDNIKVKETVATCYGNSPCSACSNCSHCKHCGAGGSCGVCSTKNVKKINTFSGSITTKIKTAHYVGRCKAITKKGSQCKRSGDGEGYCWQHGK</sequence>
<accession>A0A7K0G2S7</accession>